<dbReference type="InterPro" id="IPR012910">
    <property type="entry name" value="Plug_dom"/>
</dbReference>
<dbReference type="Pfam" id="PF00593">
    <property type="entry name" value="TonB_dep_Rec_b-barrel"/>
    <property type="match status" value="1"/>
</dbReference>
<proteinExistence type="inferred from homology"/>
<keyword evidence="5 11" id="KW-0812">Transmembrane</keyword>
<evidence type="ECO:0000256" key="3">
    <source>
        <dbReference type="ARBA" id="ARBA00022452"/>
    </source>
</evidence>
<evidence type="ECO:0000259" key="15">
    <source>
        <dbReference type="Pfam" id="PF07715"/>
    </source>
</evidence>
<name>A0A7W7AC33_9SPHN</name>
<keyword evidence="3 11" id="KW-1134">Transmembrane beta strand</keyword>
<comment type="subcellular location">
    <subcellularLocation>
        <location evidence="1 11">Cell outer membrane</location>
        <topology evidence="1 11">Multi-pass membrane protein</topology>
    </subcellularLocation>
</comment>
<dbReference type="Pfam" id="PF07715">
    <property type="entry name" value="Plug"/>
    <property type="match status" value="1"/>
</dbReference>
<evidence type="ECO:0000256" key="2">
    <source>
        <dbReference type="ARBA" id="ARBA00022448"/>
    </source>
</evidence>
<organism evidence="16 17">
    <name type="scientific">Novosphingobium taihuense</name>
    <dbReference type="NCBI Taxonomy" id="260085"/>
    <lineage>
        <taxon>Bacteria</taxon>
        <taxon>Pseudomonadati</taxon>
        <taxon>Pseudomonadota</taxon>
        <taxon>Alphaproteobacteria</taxon>
        <taxon>Sphingomonadales</taxon>
        <taxon>Sphingomonadaceae</taxon>
        <taxon>Novosphingobium</taxon>
    </lineage>
</organism>
<evidence type="ECO:0000256" key="11">
    <source>
        <dbReference type="PROSITE-ProRule" id="PRU01360"/>
    </source>
</evidence>
<dbReference type="GO" id="GO:0009279">
    <property type="term" value="C:cell outer membrane"/>
    <property type="evidence" value="ECO:0007669"/>
    <property type="project" value="UniProtKB-SubCell"/>
</dbReference>
<feature type="domain" description="TonB-dependent receptor plug" evidence="15">
    <location>
        <begin position="58"/>
        <end position="165"/>
    </location>
</feature>
<sequence>MQFSLKRAALLSASALAGLAALPALAQEAPEADAAAAEAGEAPGTEIIVTATRRAVSLQNAPINISAVTAENLKDQRVDDVRSLAAFTPGVTIQDTGPRSTGSIVMRGLSASDSSTFGANGDNTLATYLGEIPLYQDFKFIDMNRVEVQLGPQGTLYGLGTLAGAIRYIPNRPDPDRWEGTFHARVYDVAHAKDPGFVVDGVINVPIIPGKVAFRSATGYFNDPGFIDYNYLLKTPGVSNPQPNRPGTFFGSIGTPQQIADNFYSYADANFEHTFTSRNQLGLYPFDGLKVTLSYVRQQTDTNGRQANGGGVFGTGKYEAPWRYLEPAKRTSDLFAAEIEAELGDIAQLVSATAFTRQKFKSSVDVTDLLLDLDYDYELFPAFSGYTRSNGENEQFNQEIRLVSTHGGPFSWVLGGFYNRLKTNSDYREIVPGFPAWAGIDRPDEVEYASYVRTDTKEKAVFGELTFQPFDALTLTAGGRYFKYDAYVIGGQALPLFQTFPNINYRSQPGNTGKDGTVWKFNGSYKFSPDLMVYATYSKGYRIGGVNRVAPCQLPLDPKKQNLCALPNERSFQPDSTKNKEIGIRASLFGGKLRTTLAVFHIDWDGIQLDGQTENGAIGITVNGGKAVSKGVEFSFNARPFDGFSVQGNWSYTDAHLTEAVPGLLQINNPFGENKIDGRPGDRLPGSTKVSGSLGFNYEFPVGEDKMTLSWTSSFTGNIFTRVGARAGGEILPSYTTHRASIAYSVDETLEFRVYADNIFDKYAVVSVSNDLTRRIVNDGVVSRYYANSVLSPRKVGIEMTKNF</sequence>
<evidence type="ECO:0000256" key="9">
    <source>
        <dbReference type="ARBA" id="ARBA00023136"/>
    </source>
</evidence>
<evidence type="ECO:0000256" key="8">
    <source>
        <dbReference type="ARBA" id="ARBA00023077"/>
    </source>
</evidence>
<evidence type="ECO:0000313" key="16">
    <source>
        <dbReference type="EMBL" id="MBB4613574.1"/>
    </source>
</evidence>
<dbReference type="OrthoDB" id="9760333at2"/>
<dbReference type="InterPro" id="IPR039426">
    <property type="entry name" value="TonB-dep_rcpt-like"/>
</dbReference>
<dbReference type="EMBL" id="JACHOA010000003">
    <property type="protein sequence ID" value="MBB4613574.1"/>
    <property type="molecule type" value="Genomic_DNA"/>
</dbReference>
<feature type="chain" id="PRO_5031529489" evidence="13">
    <location>
        <begin position="27"/>
        <end position="804"/>
    </location>
</feature>
<evidence type="ECO:0000256" key="7">
    <source>
        <dbReference type="ARBA" id="ARBA00023065"/>
    </source>
</evidence>
<keyword evidence="16" id="KW-0675">Receptor</keyword>
<keyword evidence="9 11" id="KW-0472">Membrane</keyword>
<dbReference type="InterPro" id="IPR036942">
    <property type="entry name" value="Beta-barrel_TonB_sf"/>
</dbReference>
<keyword evidence="13" id="KW-0732">Signal</keyword>
<gene>
    <name evidence="16" type="ORF">GGR37_001849</name>
</gene>
<dbReference type="GO" id="GO:0006826">
    <property type="term" value="P:iron ion transport"/>
    <property type="evidence" value="ECO:0007669"/>
    <property type="project" value="UniProtKB-KW"/>
</dbReference>
<keyword evidence="17" id="KW-1185">Reference proteome</keyword>
<comment type="similarity">
    <text evidence="11 12">Belongs to the TonB-dependent receptor family.</text>
</comment>
<reference evidence="16 17" key="1">
    <citation type="submission" date="2020-08" db="EMBL/GenBank/DDBJ databases">
        <title>Genomic Encyclopedia of Type Strains, Phase IV (KMG-IV): sequencing the most valuable type-strain genomes for metagenomic binning, comparative biology and taxonomic classification.</title>
        <authorList>
            <person name="Goeker M."/>
        </authorList>
    </citation>
    <scope>NUCLEOTIDE SEQUENCE [LARGE SCALE GENOMIC DNA]</scope>
    <source>
        <strain evidence="16 17">DSM 17507</strain>
    </source>
</reference>
<evidence type="ECO:0000256" key="1">
    <source>
        <dbReference type="ARBA" id="ARBA00004571"/>
    </source>
</evidence>
<dbReference type="RefSeq" id="WP_144907604.1">
    <property type="nucleotide sequence ID" value="NZ_JACHOA010000003.1"/>
</dbReference>
<protein>
    <submittedName>
        <fullName evidence="16">Outer membrane receptor protein involved in Fe transport</fullName>
    </submittedName>
</protein>
<evidence type="ECO:0000256" key="6">
    <source>
        <dbReference type="ARBA" id="ARBA00023004"/>
    </source>
</evidence>
<evidence type="ECO:0000259" key="14">
    <source>
        <dbReference type="Pfam" id="PF00593"/>
    </source>
</evidence>
<evidence type="ECO:0000256" key="12">
    <source>
        <dbReference type="RuleBase" id="RU003357"/>
    </source>
</evidence>
<evidence type="ECO:0000256" key="4">
    <source>
        <dbReference type="ARBA" id="ARBA00022496"/>
    </source>
</evidence>
<feature type="domain" description="TonB-dependent receptor-like beta-barrel" evidence="14">
    <location>
        <begin position="270"/>
        <end position="759"/>
    </location>
</feature>
<evidence type="ECO:0000313" key="17">
    <source>
        <dbReference type="Proteomes" id="UP000538566"/>
    </source>
</evidence>
<dbReference type="InterPro" id="IPR000531">
    <property type="entry name" value="Beta-barrel_TonB"/>
</dbReference>
<keyword evidence="10 11" id="KW-0998">Cell outer membrane</keyword>
<keyword evidence="2 11" id="KW-0813">Transport</keyword>
<dbReference type="AlphaFoldDB" id="A0A7W7AC33"/>
<dbReference type="PANTHER" id="PTHR32552:SF81">
    <property type="entry name" value="TONB-DEPENDENT OUTER MEMBRANE RECEPTOR"/>
    <property type="match status" value="1"/>
</dbReference>
<dbReference type="Proteomes" id="UP000538566">
    <property type="component" value="Unassembled WGS sequence"/>
</dbReference>
<evidence type="ECO:0000256" key="5">
    <source>
        <dbReference type="ARBA" id="ARBA00022692"/>
    </source>
</evidence>
<keyword evidence="7" id="KW-0406">Ion transport</keyword>
<dbReference type="PANTHER" id="PTHR32552">
    <property type="entry name" value="FERRICHROME IRON RECEPTOR-RELATED"/>
    <property type="match status" value="1"/>
</dbReference>
<comment type="caution">
    <text evidence="16">The sequence shown here is derived from an EMBL/GenBank/DDBJ whole genome shotgun (WGS) entry which is preliminary data.</text>
</comment>
<dbReference type="SUPFAM" id="SSF56935">
    <property type="entry name" value="Porins"/>
    <property type="match status" value="1"/>
</dbReference>
<evidence type="ECO:0000256" key="10">
    <source>
        <dbReference type="ARBA" id="ARBA00023237"/>
    </source>
</evidence>
<accession>A0A7W7AC33</accession>
<evidence type="ECO:0000256" key="13">
    <source>
        <dbReference type="SAM" id="SignalP"/>
    </source>
</evidence>
<keyword evidence="8 12" id="KW-0798">TonB box</keyword>
<dbReference type="PROSITE" id="PS52016">
    <property type="entry name" value="TONB_DEPENDENT_REC_3"/>
    <property type="match status" value="1"/>
</dbReference>
<keyword evidence="6" id="KW-0408">Iron</keyword>
<feature type="signal peptide" evidence="13">
    <location>
        <begin position="1"/>
        <end position="26"/>
    </location>
</feature>
<dbReference type="Gene3D" id="2.40.170.20">
    <property type="entry name" value="TonB-dependent receptor, beta-barrel domain"/>
    <property type="match status" value="1"/>
</dbReference>
<keyword evidence="4" id="KW-0410">Iron transport</keyword>